<dbReference type="WBParaSite" id="Minc3s01111g20819">
    <property type="protein sequence ID" value="Minc3s01111g20819"/>
    <property type="gene ID" value="Minc3s01111g20819"/>
</dbReference>
<evidence type="ECO:0000313" key="3">
    <source>
        <dbReference type="WBParaSite" id="Minc3s06004g39175"/>
    </source>
</evidence>
<keyword evidence="1" id="KW-1185">Reference proteome</keyword>
<organism evidence="1 3">
    <name type="scientific">Meloidogyne incognita</name>
    <name type="common">Southern root-knot nematode worm</name>
    <name type="synonym">Oxyuris incognita</name>
    <dbReference type="NCBI Taxonomy" id="6306"/>
    <lineage>
        <taxon>Eukaryota</taxon>
        <taxon>Metazoa</taxon>
        <taxon>Ecdysozoa</taxon>
        <taxon>Nematoda</taxon>
        <taxon>Chromadorea</taxon>
        <taxon>Rhabditida</taxon>
        <taxon>Tylenchina</taxon>
        <taxon>Tylenchomorpha</taxon>
        <taxon>Tylenchoidea</taxon>
        <taxon>Meloidogynidae</taxon>
        <taxon>Meloidogyninae</taxon>
        <taxon>Meloidogyne</taxon>
        <taxon>Meloidogyne incognita group</taxon>
    </lineage>
</organism>
<dbReference type="Proteomes" id="UP000887563">
    <property type="component" value="Unplaced"/>
</dbReference>
<sequence>MCQKSLRVIGYNANLNHQCKAVRNDNHVLNDESLPRQLFDWTNKHVLLGYGHHKDGPRFRWDLHIHNVPKLYAESLINIKENNVQHKYIQQAERCQNIFHMEHPNDGEFLFLIQKRRQNRLGLTASVVGI</sequence>
<protein>
    <submittedName>
        <fullName evidence="2 3">Uncharacterized protein</fullName>
    </submittedName>
</protein>
<evidence type="ECO:0000313" key="2">
    <source>
        <dbReference type="WBParaSite" id="Minc3s01111g20819"/>
    </source>
</evidence>
<dbReference type="AlphaFoldDB" id="A0A914NHN7"/>
<reference evidence="2 3" key="1">
    <citation type="submission" date="2022-11" db="UniProtKB">
        <authorList>
            <consortium name="WormBaseParasite"/>
        </authorList>
    </citation>
    <scope>IDENTIFICATION</scope>
</reference>
<dbReference type="WBParaSite" id="Minc3s06004g39175">
    <property type="protein sequence ID" value="Minc3s06004g39175"/>
    <property type="gene ID" value="Minc3s06004g39175"/>
</dbReference>
<evidence type="ECO:0000313" key="1">
    <source>
        <dbReference type="Proteomes" id="UP000887563"/>
    </source>
</evidence>
<accession>A0A914NHN7</accession>
<proteinExistence type="predicted"/>
<name>A0A914NHN7_MELIC</name>